<dbReference type="InterPro" id="IPR029510">
    <property type="entry name" value="Ald_DH_CS_GLU"/>
</dbReference>
<dbReference type="PROSITE" id="PS00070">
    <property type="entry name" value="ALDEHYDE_DEHYDR_CYS"/>
    <property type="match status" value="1"/>
</dbReference>
<sequence length="495" mass="52411">MAAAIVRAWGNFIDGEFVASSGDDRTEVLDPATGAVLATVARSTAEDVDRGVDAAAVAYESRWKRSTPRERALLLRALAAAVDAHAEELAELETRNVGKPIRETRELDIPGTAACFDYYSGWTDKLYGETIPNSSMPLLNYTVREPLGVVGAIVPWNGPLSIGSWKVAPALAAGNTVVLKPAGVTPLSMLRLAELAREVGFPPGVFNVVTGPAAVGEALVRHRRVAKISFTGSTAVGSRIMARAADTMKTLTLECGGKSANIVFADADLDEAIEATLFGIFLNQGEVCAAGSRLLVQEDIRAEFVDRLVRRAEQLRVGDPLDPGTQIGALISRSHLDSVHGRVWAGIAEGAELVTGGAPVAVPGLMDTFYRPTILDGVDNGSTLAREEVFGPVLAVIPFETADQAVCLANDNMYGLSANIHTNNLRVAHTVAASLEAGSIFVNLPAIPFAEAPFGGYKMTGIGKDLGRDGIEAFTIKKSIVVGLAEPGQHLRWYD</sequence>
<protein>
    <submittedName>
        <fullName evidence="6">Acyl-CoA reductase-like NAD-dependent aldehyde dehydrogenase</fullName>
    </submittedName>
</protein>
<dbReference type="SUPFAM" id="SSF53720">
    <property type="entry name" value="ALDH-like"/>
    <property type="match status" value="1"/>
</dbReference>
<dbReference type="Gene3D" id="3.40.605.10">
    <property type="entry name" value="Aldehyde Dehydrogenase, Chain A, domain 1"/>
    <property type="match status" value="1"/>
</dbReference>
<dbReference type="FunFam" id="3.40.605.10:FF:000007">
    <property type="entry name" value="NAD/NADP-dependent betaine aldehyde dehydrogenase"/>
    <property type="match status" value="1"/>
</dbReference>
<evidence type="ECO:0000256" key="2">
    <source>
        <dbReference type="ARBA" id="ARBA00023002"/>
    </source>
</evidence>
<dbReference type="PANTHER" id="PTHR11699">
    <property type="entry name" value="ALDEHYDE DEHYDROGENASE-RELATED"/>
    <property type="match status" value="1"/>
</dbReference>
<keyword evidence="7" id="KW-1185">Reference proteome</keyword>
<dbReference type="OrthoDB" id="6882680at2"/>
<dbReference type="AlphaFoldDB" id="A0A4R2JM24"/>
<comment type="caution">
    <text evidence="6">The sequence shown here is derived from an EMBL/GenBank/DDBJ whole genome shotgun (WGS) entry which is preliminary data.</text>
</comment>
<dbReference type="GO" id="GO:0016620">
    <property type="term" value="F:oxidoreductase activity, acting on the aldehyde or oxo group of donors, NAD or NADP as acceptor"/>
    <property type="evidence" value="ECO:0007669"/>
    <property type="project" value="InterPro"/>
</dbReference>
<dbReference type="PROSITE" id="PS00687">
    <property type="entry name" value="ALDEHYDE_DEHYDR_GLU"/>
    <property type="match status" value="1"/>
</dbReference>
<dbReference type="InterPro" id="IPR016162">
    <property type="entry name" value="Ald_DH_N"/>
</dbReference>
<evidence type="ECO:0000313" key="7">
    <source>
        <dbReference type="Proteomes" id="UP000295680"/>
    </source>
</evidence>
<comment type="similarity">
    <text evidence="1 4">Belongs to the aldehyde dehydrogenase family.</text>
</comment>
<proteinExistence type="inferred from homology"/>
<accession>A0A4R2JM24</accession>
<evidence type="ECO:0000256" key="3">
    <source>
        <dbReference type="PROSITE-ProRule" id="PRU10007"/>
    </source>
</evidence>
<dbReference type="Pfam" id="PF00171">
    <property type="entry name" value="Aldedh"/>
    <property type="match status" value="1"/>
</dbReference>
<gene>
    <name evidence="6" type="ORF">EV192_103695</name>
</gene>
<evidence type="ECO:0000256" key="1">
    <source>
        <dbReference type="ARBA" id="ARBA00009986"/>
    </source>
</evidence>
<feature type="domain" description="Aldehyde dehydrogenase" evidence="5">
    <location>
        <begin position="18"/>
        <end position="479"/>
    </location>
</feature>
<dbReference type="InterPro" id="IPR015590">
    <property type="entry name" value="Aldehyde_DH_dom"/>
</dbReference>
<dbReference type="Gene3D" id="3.40.309.10">
    <property type="entry name" value="Aldehyde Dehydrogenase, Chain A, domain 2"/>
    <property type="match status" value="1"/>
</dbReference>
<evidence type="ECO:0000256" key="4">
    <source>
        <dbReference type="RuleBase" id="RU003345"/>
    </source>
</evidence>
<keyword evidence="2 4" id="KW-0560">Oxidoreductase</keyword>
<dbReference type="RefSeq" id="WP_132116579.1">
    <property type="nucleotide sequence ID" value="NZ_SLWS01000003.1"/>
</dbReference>
<evidence type="ECO:0000313" key="6">
    <source>
        <dbReference type="EMBL" id="TCO61111.1"/>
    </source>
</evidence>
<dbReference type="InterPro" id="IPR016163">
    <property type="entry name" value="Ald_DH_C"/>
</dbReference>
<name>A0A4R2JM24_9PSEU</name>
<dbReference type="Proteomes" id="UP000295680">
    <property type="component" value="Unassembled WGS sequence"/>
</dbReference>
<evidence type="ECO:0000259" key="5">
    <source>
        <dbReference type="Pfam" id="PF00171"/>
    </source>
</evidence>
<dbReference type="InterPro" id="IPR016161">
    <property type="entry name" value="Ald_DH/histidinol_DH"/>
</dbReference>
<reference evidence="6 7" key="1">
    <citation type="submission" date="2019-03" db="EMBL/GenBank/DDBJ databases">
        <title>Genomic Encyclopedia of Type Strains, Phase IV (KMG-IV): sequencing the most valuable type-strain genomes for metagenomic binning, comparative biology and taxonomic classification.</title>
        <authorList>
            <person name="Goeker M."/>
        </authorList>
    </citation>
    <scope>NUCLEOTIDE SEQUENCE [LARGE SCALE GENOMIC DNA]</scope>
    <source>
        <strain evidence="6 7">DSM 45934</strain>
    </source>
</reference>
<dbReference type="EMBL" id="SLWS01000003">
    <property type="protein sequence ID" value="TCO61111.1"/>
    <property type="molecule type" value="Genomic_DNA"/>
</dbReference>
<feature type="active site" evidence="3">
    <location>
        <position position="254"/>
    </location>
</feature>
<dbReference type="InterPro" id="IPR016160">
    <property type="entry name" value="Ald_DH_CS_CYS"/>
</dbReference>
<organism evidence="6 7">
    <name type="scientific">Actinocrispum wychmicini</name>
    <dbReference type="NCBI Taxonomy" id="1213861"/>
    <lineage>
        <taxon>Bacteria</taxon>
        <taxon>Bacillati</taxon>
        <taxon>Actinomycetota</taxon>
        <taxon>Actinomycetes</taxon>
        <taxon>Pseudonocardiales</taxon>
        <taxon>Pseudonocardiaceae</taxon>
        <taxon>Actinocrispum</taxon>
    </lineage>
</organism>
<dbReference type="FunFam" id="3.40.309.10:FF:000012">
    <property type="entry name" value="Betaine aldehyde dehydrogenase"/>
    <property type="match status" value="1"/>
</dbReference>